<dbReference type="Pfam" id="PF01593">
    <property type="entry name" value="Amino_oxidase"/>
    <property type="match status" value="1"/>
</dbReference>
<dbReference type="PANTHER" id="PTHR42923">
    <property type="entry name" value="PROTOPORPHYRINOGEN OXIDASE"/>
    <property type="match status" value="1"/>
</dbReference>
<evidence type="ECO:0000313" key="4">
    <source>
        <dbReference type="Proteomes" id="UP000070544"/>
    </source>
</evidence>
<protein>
    <submittedName>
        <fullName evidence="3">FAD/NAD(P)-binding domain-containing protein</fullName>
    </submittedName>
</protein>
<proteinExistence type="predicted"/>
<reference evidence="3 4" key="1">
    <citation type="journal article" date="2015" name="Genome Biol. Evol.">
        <title>Phylogenomic analyses indicate that early fungi evolved digesting cell walls of algal ancestors of land plants.</title>
        <authorList>
            <person name="Chang Y."/>
            <person name="Wang S."/>
            <person name="Sekimoto S."/>
            <person name="Aerts A.L."/>
            <person name="Choi C."/>
            <person name="Clum A."/>
            <person name="LaButti K.M."/>
            <person name="Lindquist E.A."/>
            <person name="Yee Ngan C."/>
            <person name="Ohm R.A."/>
            <person name="Salamov A.A."/>
            <person name="Grigoriev I.V."/>
            <person name="Spatafora J.W."/>
            <person name="Berbee M.L."/>
        </authorList>
    </citation>
    <scope>NUCLEOTIDE SEQUENCE [LARGE SCALE GENOMIC DNA]</scope>
    <source>
        <strain evidence="3 4">JEL478</strain>
    </source>
</reference>
<dbReference type="FunFam" id="1.10.405.20:FF:000001">
    <property type="entry name" value="Amine oxidase"/>
    <property type="match status" value="1"/>
</dbReference>
<dbReference type="STRING" id="1344416.A0A138ZXI8"/>
<dbReference type="InterPro" id="IPR036188">
    <property type="entry name" value="FAD/NAD-bd_sf"/>
</dbReference>
<dbReference type="OrthoDB" id="5977668at2759"/>
<dbReference type="GO" id="GO:0016491">
    <property type="term" value="F:oxidoreductase activity"/>
    <property type="evidence" value="ECO:0007669"/>
    <property type="project" value="InterPro"/>
</dbReference>
<organism evidence="3 4">
    <name type="scientific">Gonapodya prolifera (strain JEL478)</name>
    <name type="common">Monoblepharis prolifera</name>
    <dbReference type="NCBI Taxonomy" id="1344416"/>
    <lineage>
        <taxon>Eukaryota</taxon>
        <taxon>Fungi</taxon>
        <taxon>Fungi incertae sedis</taxon>
        <taxon>Chytridiomycota</taxon>
        <taxon>Chytridiomycota incertae sedis</taxon>
        <taxon>Monoblepharidomycetes</taxon>
        <taxon>Monoblepharidales</taxon>
        <taxon>Gonapodyaceae</taxon>
        <taxon>Gonapodya</taxon>
    </lineage>
</organism>
<feature type="domain" description="Amine oxidase" evidence="2">
    <location>
        <begin position="22"/>
        <end position="297"/>
    </location>
</feature>
<dbReference type="InterPro" id="IPR002937">
    <property type="entry name" value="Amino_oxidase"/>
</dbReference>
<sequence length="556" mass="60769">MSADHNPSPSNPLRVAIVGSGVAGLSTAWLLTLPENRAKFDVTVFENESWLGGHAHTVEVGGGAKFPVDVGFIVCNEVTYPNFLRVLGQLGVSYAPSNMSFSVSRDRGKLEWAGSSLGSVFAQPGSLFDARMWRMVWEVIRFDALADRIAREEEERELKESPYARTTLGEFFTREGFSHFFFENYVLPMTAAVWSTPPTVATSSFPLLTFLRFCRNHRLLQITDRPEWKTVAGGSRAYVSAIAKQIGAERCLTGASVTRVVRERGKSIGGVKVYFKGTNGVEQERVFDHVVFATHTDTTLEILGLDATPEEVDALGGVKFSKNQVVLHGDSNVSPGPCLYLMFRNLISGHGPPTQLMPRLPICRSSWNYITLSPHGAETKSGSLCLTYCMNVLQPWIDKAGIGDILVTVNPVFEPEKSKVWGTWEKTHPVVDADLLRAQRLLPTLQSLPSTNTNFIGAWTHHGFHEDGCTSGLLAGLSLGAKCPFPVELNGGFPTARRGWRRRGDPVDTTESSVGVGKGIWPGGKGRGEMEKEWLMWGLAGVVGVVGVAAGFLLSR</sequence>
<keyword evidence="4" id="KW-1185">Reference proteome</keyword>
<evidence type="ECO:0000313" key="3">
    <source>
        <dbReference type="EMBL" id="KXS09015.1"/>
    </source>
</evidence>
<evidence type="ECO:0000259" key="2">
    <source>
        <dbReference type="Pfam" id="PF01593"/>
    </source>
</evidence>
<dbReference type="AlphaFoldDB" id="A0A138ZXI8"/>
<dbReference type="Gene3D" id="1.10.3110.10">
    <property type="entry name" value="protoporphyrinogen ix oxidase, domain 3"/>
    <property type="match status" value="1"/>
</dbReference>
<accession>A0A138ZXI8</accession>
<dbReference type="PANTHER" id="PTHR42923:SF17">
    <property type="entry name" value="AMINE OXIDASE DOMAIN-CONTAINING PROTEIN"/>
    <property type="match status" value="1"/>
</dbReference>
<name>A0A138ZXI8_GONPJ</name>
<dbReference type="Gene3D" id="3.50.50.60">
    <property type="entry name" value="FAD/NAD(P)-binding domain"/>
    <property type="match status" value="1"/>
</dbReference>
<dbReference type="Proteomes" id="UP000070544">
    <property type="component" value="Unassembled WGS sequence"/>
</dbReference>
<dbReference type="Gene3D" id="3.90.660.20">
    <property type="entry name" value="Protoporphyrinogen oxidase, mitochondrial, domain 2"/>
    <property type="match status" value="1"/>
</dbReference>
<dbReference type="OMA" id="RAWASWN"/>
<feature type="region of interest" description="Disordered" evidence="1">
    <location>
        <begin position="499"/>
        <end position="522"/>
    </location>
</feature>
<gene>
    <name evidence="3" type="ORF">M427DRAFT_106104</name>
</gene>
<dbReference type="InterPro" id="IPR050464">
    <property type="entry name" value="Zeta_carotene_desat/Oxidored"/>
</dbReference>
<dbReference type="SUPFAM" id="SSF51905">
    <property type="entry name" value="FAD/NAD(P)-binding domain"/>
    <property type="match status" value="1"/>
</dbReference>
<dbReference type="EMBL" id="KQ965899">
    <property type="protein sequence ID" value="KXS09015.1"/>
    <property type="molecule type" value="Genomic_DNA"/>
</dbReference>
<evidence type="ECO:0000256" key="1">
    <source>
        <dbReference type="SAM" id="MobiDB-lite"/>
    </source>
</evidence>